<dbReference type="Proteomes" id="UP000615446">
    <property type="component" value="Unassembled WGS sequence"/>
</dbReference>
<sequence>MPPVRKSKNKNNKNYKDKKSKKGSLETMSVTALKKKIRDTERYLKTNEKLSAKGQVSLERHLKACKLSLIERMAENKEKNLTSKYRMVKHFDRKKVERAIKKIQKQLNEAQTSQEKKELEKKLYELQIDFNYILYYPKNLKYLALHPTSGGDDGKMISKRNEIRQIIKEAMQSNDLESLNKRFKEEIKLQVIEKMVNNESRKKKENQGQERDEEKINTSNLSKTLDDDFFGSEDDVEKEEEEQL</sequence>
<dbReference type="InterPro" id="IPR050786">
    <property type="entry name" value="EFG1_rRNA-proc"/>
</dbReference>
<accession>A0A2Z6RK18</accession>
<feature type="compositionally biased region" description="Acidic residues" evidence="9">
    <location>
        <begin position="227"/>
        <end position="244"/>
    </location>
</feature>
<evidence type="ECO:0000313" key="11">
    <source>
        <dbReference type="EMBL" id="GES95579.1"/>
    </source>
</evidence>
<feature type="compositionally biased region" description="Basic and acidic residues" evidence="9">
    <location>
        <begin position="199"/>
        <end position="216"/>
    </location>
</feature>
<evidence type="ECO:0000256" key="4">
    <source>
        <dbReference type="ARBA" id="ARBA00019827"/>
    </source>
</evidence>
<evidence type="ECO:0000313" key="10">
    <source>
        <dbReference type="EMBL" id="GBB97509.1"/>
    </source>
</evidence>
<keyword evidence="12" id="KW-1185">Reference proteome</keyword>
<dbReference type="STRING" id="94130.A0A2Z6RK18"/>
<reference evidence="10 12" key="1">
    <citation type="submission" date="2017-11" db="EMBL/GenBank/DDBJ databases">
        <title>The genome of Rhizophagus clarus HR1 reveals common genetic basis of auxotrophy among arbuscular mycorrhizal fungi.</title>
        <authorList>
            <person name="Kobayashi Y."/>
        </authorList>
    </citation>
    <scope>NUCLEOTIDE SEQUENCE [LARGE SCALE GENOMIC DNA]</scope>
    <source>
        <strain evidence="10 12">HR1</strain>
    </source>
</reference>
<evidence type="ECO:0000256" key="1">
    <source>
        <dbReference type="ARBA" id="ARBA00004604"/>
    </source>
</evidence>
<name>A0A2Z6RK18_9GLOM</name>
<evidence type="ECO:0000256" key="2">
    <source>
        <dbReference type="ARBA" id="ARBA00006916"/>
    </source>
</evidence>
<evidence type="ECO:0000256" key="8">
    <source>
        <dbReference type="SAM" id="Coils"/>
    </source>
</evidence>
<evidence type="ECO:0000256" key="9">
    <source>
        <dbReference type="SAM" id="MobiDB-lite"/>
    </source>
</evidence>
<dbReference type="GO" id="GO:0000462">
    <property type="term" value="P:maturation of SSU-rRNA from tricistronic rRNA transcript (SSU-rRNA, 5.8S rRNA, LSU-rRNA)"/>
    <property type="evidence" value="ECO:0007669"/>
    <property type="project" value="TreeGrafter"/>
</dbReference>
<dbReference type="PANTHER" id="PTHR33911:SF1">
    <property type="entry name" value="RRNA-PROCESSING PROTEIN EFG1"/>
    <property type="match status" value="1"/>
</dbReference>
<dbReference type="Pfam" id="PF10153">
    <property type="entry name" value="Efg1"/>
    <property type="match status" value="1"/>
</dbReference>
<keyword evidence="6 8" id="KW-0175">Coiled coil</keyword>
<protein>
    <recommendedName>
        <fullName evidence="3">rRNA-processing protein EFG1</fullName>
    </recommendedName>
    <alternativeName>
        <fullName evidence="4">rRNA-processing protein efg1</fullName>
    </alternativeName>
</protein>
<keyword evidence="7" id="KW-0539">Nucleus</keyword>
<dbReference type="GO" id="GO:0005730">
    <property type="term" value="C:nucleolus"/>
    <property type="evidence" value="ECO:0007669"/>
    <property type="project" value="UniProtKB-SubCell"/>
</dbReference>
<feature type="compositionally biased region" description="Basic residues" evidence="9">
    <location>
        <begin position="1"/>
        <end position="22"/>
    </location>
</feature>
<keyword evidence="5" id="KW-0698">rRNA processing</keyword>
<dbReference type="AlphaFoldDB" id="A0A2Z6RK18"/>
<dbReference type="OrthoDB" id="47732at2759"/>
<dbReference type="InterPro" id="IPR019310">
    <property type="entry name" value="Efg1"/>
</dbReference>
<reference evidence="11" key="2">
    <citation type="submission" date="2019-10" db="EMBL/GenBank/DDBJ databases">
        <title>Conservation and host-specific expression of non-tandemly repeated heterogenous ribosome RNA gene in arbuscular mycorrhizal fungi.</title>
        <authorList>
            <person name="Maeda T."/>
            <person name="Kobayashi Y."/>
            <person name="Nakagawa T."/>
            <person name="Ezawa T."/>
            <person name="Yamaguchi K."/>
            <person name="Bino T."/>
            <person name="Nishimoto Y."/>
            <person name="Shigenobu S."/>
            <person name="Kawaguchi M."/>
        </authorList>
    </citation>
    <scope>NUCLEOTIDE SEQUENCE</scope>
    <source>
        <strain evidence="11">HR1</strain>
    </source>
</reference>
<feature type="coiled-coil region" evidence="8">
    <location>
        <begin position="93"/>
        <end position="129"/>
    </location>
</feature>
<feature type="region of interest" description="Disordered" evidence="9">
    <location>
        <begin position="1"/>
        <end position="29"/>
    </location>
</feature>
<dbReference type="EMBL" id="BLAL01000242">
    <property type="protein sequence ID" value="GES95579.1"/>
    <property type="molecule type" value="Genomic_DNA"/>
</dbReference>
<dbReference type="PANTHER" id="PTHR33911">
    <property type="entry name" value="RRNA-PROCESSING PROTEIN EFG1"/>
    <property type="match status" value="1"/>
</dbReference>
<organism evidence="10 12">
    <name type="scientific">Rhizophagus clarus</name>
    <dbReference type="NCBI Taxonomy" id="94130"/>
    <lineage>
        <taxon>Eukaryota</taxon>
        <taxon>Fungi</taxon>
        <taxon>Fungi incertae sedis</taxon>
        <taxon>Mucoromycota</taxon>
        <taxon>Glomeromycotina</taxon>
        <taxon>Glomeromycetes</taxon>
        <taxon>Glomerales</taxon>
        <taxon>Glomeraceae</taxon>
        <taxon>Rhizophagus</taxon>
    </lineage>
</organism>
<dbReference type="EMBL" id="BEXD01002223">
    <property type="protein sequence ID" value="GBB97509.1"/>
    <property type="molecule type" value="Genomic_DNA"/>
</dbReference>
<evidence type="ECO:0000256" key="3">
    <source>
        <dbReference type="ARBA" id="ARBA00018689"/>
    </source>
</evidence>
<feature type="region of interest" description="Disordered" evidence="9">
    <location>
        <begin position="198"/>
        <end position="244"/>
    </location>
</feature>
<dbReference type="GO" id="GO:0030688">
    <property type="term" value="C:preribosome, small subunit precursor"/>
    <property type="evidence" value="ECO:0007669"/>
    <property type="project" value="TreeGrafter"/>
</dbReference>
<gene>
    <name evidence="11" type="ORF">RCL2_002224000</name>
    <name evidence="10" type="ORF">RclHR1_00030066</name>
</gene>
<evidence type="ECO:0000313" key="12">
    <source>
        <dbReference type="Proteomes" id="UP000247702"/>
    </source>
</evidence>
<evidence type="ECO:0000256" key="6">
    <source>
        <dbReference type="ARBA" id="ARBA00023054"/>
    </source>
</evidence>
<comment type="caution">
    <text evidence="10">The sequence shown here is derived from an EMBL/GenBank/DDBJ whole genome shotgun (WGS) entry which is preliminary data.</text>
</comment>
<comment type="subcellular location">
    <subcellularLocation>
        <location evidence="1">Nucleus</location>
        <location evidence="1">Nucleolus</location>
    </subcellularLocation>
</comment>
<proteinExistence type="inferred from homology"/>
<comment type="similarity">
    <text evidence="2">Belongs to the EFG1 family.</text>
</comment>
<dbReference type="Proteomes" id="UP000247702">
    <property type="component" value="Unassembled WGS sequence"/>
</dbReference>
<evidence type="ECO:0000256" key="5">
    <source>
        <dbReference type="ARBA" id="ARBA00022552"/>
    </source>
</evidence>
<evidence type="ECO:0000256" key="7">
    <source>
        <dbReference type="ARBA" id="ARBA00023242"/>
    </source>
</evidence>